<dbReference type="PANTHER" id="PTHR46360:SF1">
    <property type="entry name" value="DISKS LARGE HOMOLOG 5"/>
    <property type="match status" value="1"/>
</dbReference>
<name>A0A8T2NJW8_9TELE</name>
<gene>
    <name evidence="2" type="ORF">JZ751_019766</name>
</gene>
<dbReference type="EMBL" id="JAFBMS010000038">
    <property type="protein sequence ID" value="KAG9341013.1"/>
    <property type="molecule type" value="Genomic_DNA"/>
</dbReference>
<dbReference type="AlphaFoldDB" id="A0A8T2NJW8"/>
<keyword evidence="3" id="KW-1185">Reference proteome</keyword>
<feature type="non-terminal residue" evidence="2">
    <location>
        <position position="1"/>
    </location>
</feature>
<dbReference type="SMART" id="SM00228">
    <property type="entry name" value="PDZ"/>
    <property type="match status" value="1"/>
</dbReference>
<dbReference type="Proteomes" id="UP000824540">
    <property type="component" value="Unassembled WGS sequence"/>
</dbReference>
<accession>A0A8T2NJW8</accession>
<evidence type="ECO:0000259" key="1">
    <source>
        <dbReference type="PROSITE" id="PS50106"/>
    </source>
</evidence>
<comment type="caution">
    <text evidence="2">The sequence shown here is derived from an EMBL/GenBank/DDBJ whole genome shotgun (WGS) entry which is preliminary data.</text>
</comment>
<dbReference type="InterPro" id="IPR036034">
    <property type="entry name" value="PDZ_sf"/>
</dbReference>
<proteinExistence type="predicted"/>
<evidence type="ECO:0000313" key="3">
    <source>
        <dbReference type="Proteomes" id="UP000824540"/>
    </source>
</evidence>
<feature type="domain" description="PDZ" evidence="1">
    <location>
        <begin position="1"/>
        <end position="69"/>
    </location>
</feature>
<dbReference type="PANTHER" id="PTHR46360">
    <property type="entry name" value="DISKS LARGE HOMOLOG 5"/>
    <property type="match status" value="1"/>
</dbReference>
<evidence type="ECO:0000313" key="2">
    <source>
        <dbReference type="EMBL" id="KAG9341013.1"/>
    </source>
</evidence>
<reference evidence="2" key="1">
    <citation type="thesis" date="2021" institute="BYU ScholarsArchive" country="Provo, UT, USA">
        <title>Applications of and Algorithms for Genome Assembly and Genomic Analyses with an Emphasis on Marine Teleosts.</title>
        <authorList>
            <person name="Pickett B.D."/>
        </authorList>
    </citation>
    <scope>NUCLEOTIDE SEQUENCE</scope>
    <source>
        <strain evidence="2">HI-2016</strain>
    </source>
</reference>
<dbReference type="OrthoDB" id="8962620at2759"/>
<dbReference type="GO" id="GO:0035331">
    <property type="term" value="P:negative regulation of hippo signaling"/>
    <property type="evidence" value="ECO:0007669"/>
    <property type="project" value="TreeGrafter"/>
</dbReference>
<dbReference type="InterPro" id="IPR001478">
    <property type="entry name" value="PDZ"/>
</dbReference>
<organism evidence="2 3">
    <name type="scientific">Albula glossodonta</name>
    <name type="common">roundjaw bonefish</name>
    <dbReference type="NCBI Taxonomy" id="121402"/>
    <lineage>
        <taxon>Eukaryota</taxon>
        <taxon>Metazoa</taxon>
        <taxon>Chordata</taxon>
        <taxon>Craniata</taxon>
        <taxon>Vertebrata</taxon>
        <taxon>Euteleostomi</taxon>
        <taxon>Actinopterygii</taxon>
        <taxon>Neopterygii</taxon>
        <taxon>Teleostei</taxon>
        <taxon>Albuliformes</taxon>
        <taxon>Albulidae</taxon>
        <taxon>Albula</taxon>
    </lineage>
</organism>
<dbReference type="GO" id="GO:0005886">
    <property type="term" value="C:plasma membrane"/>
    <property type="evidence" value="ECO:0007669"/>
    <property type="project" value="TreeGrafter"/>
</dbReference>
<protein>
    <recommendedName>
        <fullName evidence="1">PDZ domain-containing protein</fullName>
    </recommendedName>
</protein>
<dbReference type="InterPro" id="IPR053004">
    <property type="entry name" value="MAGUK_Signaling_Regulators"/>
</dbReference>
<dbReference type="Pfam" id="PF00595">
    <property type="entry name" value="PDZ"/>
    <property type="match status" value="1"/>
</dbReference>
<dbReference type="SUPFAM" id="SSF50156">
    <property type="entry name" value="PDZ domain-like"/>
    <property type="match status" value="1"/>
</dbReference>
<sequence length="69" mass="6994">AGCGFSLESGIFVAAVTQGSPAAQEGSLTVGDRLIAINGIVLDNKPLADCEALLRNCSASLCLSIMKVI</sequence>
<dbReference type="PROSITE" id="PS50106">
    <property type="entry name" value="PDZ"/>
    <property type="match status" value="1"/>
</dbReference>
<dbReference type="Gene3D" id="2.30.42.10">
    <property type="match status" value="1"/>
</dbReference>